<reference evidence="1" key="1">
    <citation type="submission" date="2024-03" db="EMBL/GenBank/DDBJ databases">
        <authorList>
            <consortium name="ELIXIR-Norway"/>
            <consortium name="Elixir Norway"/>
        </authorList>
    </citation>
    <scope>NUCLEOTIDE SEQUENCE</scope>
</reference>
<dbReference type="Proteomes" id="UP001497522">
    <property type="component" value="Chromosome 6"/>
</dbReference>
<name>A0ABP1BR66_9BRYO</name>
<gene>
    <name evidence="1" type="ORF">CSSPJE1EN2_LOCUS19999</name>
</gene>
<accession>A0ABP1BR66</accession>
<evidence type="ECO:0000313" key="2">
    <source>
        <dbReference type="Proteomes" id="UP001497522"/>
    </source>
</evidence>
<evidence type="ECO:0000313" key="1">
    <source>
        <dbReference type="EMBL" id="CAK9878212.1"/>
    </source>
</evidence>
<organism evidence="1 2">
    <name type="scientific">Sphagnum jensenii</name>
    <dbReference type="NCBI Taxonomy" id="128206"/>
    <lineage>
        <taxon>Eukaryota</taxon>
        <taxon>Viridiplantae</taxon>
        <taxon>Streptophyta</taxon>
        <taxon>Embryophyta</taxon>
        <taxon>Bryophyta</taxon>
        <taxon>Sphagnophytina</taxon>
        <taxon>Sphagnopsida</taxon>
        <taxon>Sphagnales</taxon>
        <taxon>Sphagnaceae</taxon>
        <taxon>Sphagnum</taxon>
    </lineage>
</organism>
<dbReference type="EMBL" id="OZ023707">
    <property type="protein sequence ID" value="CAK9878212.1"/>
    <property type="molecule type" value="Genomic_DNA"/>
</dbReference>
<keyword evidence="2" id="KW-1185">Reference proteome</keyword>
<sequence>MEERGGEEEERHTQVRKFKWRQAKCKCCANNRLRPFLRSFSPLLTMRSLAAKGPDLVGPADWSRLTRWA</sequence>
<proteinExistence type="predicted"/>
<protein>
    <submittedName>
        <fullName evidence="1">Uncharacterized protein</fullName>
    </submittedName>
</protein>